<accession>A0A0U3F3J9</accession>
<gene>
    <name evidence="2" type="ORF">EYM_00485</name>
</gene>
<proteinExistence type="predicted"/>
<dbReference type="InterPro" id="IPR029063">
    <property type="entry name" value="SAM-dependent_MTases_sf"/>
</dbReference>
<dbReference type="Gene3D" id="3.40.50.150">
    <property type="entry name" value="Vaccinia Virus protein VP39"/>
    <property type="match status" value="1"/>
</dbReference>
<keyword evidence="3" id="KW-1185">Reference proteome</keyword>
<dbReference type="PANTHER" id="PTHR43667:SF2">
    <property type="entry name" value="FATTY ACID C-METHYL TRANSFERASE"/>
    <property type="match status" value="1"/>
</dbReference>
<dbReference type="InterPro" id="IPR041698">
    <property type="entry name" value="Methyltransf_25"/>
</dbReference>
<dbReference type="PANTHER" id="PTHR43667">
    <property type="entry name" value="CYCLOPROPANE-FATTY-ACYL-PHOSPHOLIPID SYNTHASE"/>
    <property type="match status" value="1"/>
</dbReference>
<name>A0A0U3F3J9_9CREN</name>
<dbReference type="RefSeq" id="WP_075049178.1">
    <property type="nucleotide sequence ID" value="NZ_CP006867.1"/>
</dbReference>
<dbReference type="InterPro" id="IPR050723">
    <property type="entry name" value="CFA/CMAS"/>
</dbReference>
<dbReference type="KEGG" id="iis:EYM_00485"/>
<dbReference type="Gene3D" id="2.20.25.110">
    <property type="entry name" value="S-adenosyl-L-methionine-dependent methyltransferases"/>
    <property type="match status" value="1"/>
</dbReference>
<evidence type="ECO:0000313" key="2">
    <source>
        <dbReference type="EMBL" id="ALU12117.1"/>
    </source>
</evidence>
<reference evidence="2 3" key="1">
    <citation type="submission" date="2013-11" db="EMBL/GenBank/DDBJ databases">
        <title>Comparative genomics of Ignicoccus.</title>
        <authorList>
            <person name="Podar M."/>
        </authorList>
    </citation>
    <scope>NUCLEOTIDE SEQUENCE [LARGE SCALE GENOMIC DNA]</scope>
    <source>
        <strain evidence="2 3">DSM 13165</strain>
    </source>
</reference>
<dbReference type="CDD" id="cd02440">
    <property type="entry name" value="AdoMet_MTases"/>
    <property type="match status" value="1"/>
</dbReference>
<dbReference type="OrthoDB" id="1018at2157"/>
<sequence length="264" mass="30126">MEDWSLETWVRWFSYSSLLVEPPSVWQDTSIQSALVHKTLKKYGIRKGLILDAGCGIGRMTIALAELGYDVIGVDISPNFVEKANERIMRAGVEDKAKCVVGDLRNLPEVVGGLRFDAILSWYSSFGFYGDEVDKSILRGFAWIAKKSSLLLIDIENRDSVLKARNYQEKYTWTIEHGDHVMIAESKYDPWTAMDSTVIHVYKRGLSGLERVVDLPLKFRLYSLHELAKLYKDSGWEPMEAYGDWNGSRFALTSPRLILVGKRY</sequence>
<dbReference type="STRING" id="940295.EYM_00485"/>
<dbReference type="GeneID" id="30679517"/>
<evidence type="ECO:0000259" key="1">
    <source>
        <dbReference type="Pfam" id="PF13649"/>
    </source>
</evidence>
<dbReference type="Proteomes" id="UP000060778">
    <property type="component" value="Chromosome"/>
</dbReference>
<organism evidence="2 3">
    <name type="scientific">Ignicoccus islandicus DSM 13165</name>
    <dbReference type="NCBI Taxonomy" id="940295"/>
    <lineage>
        <taxon>Archaea</taxon>
        <taxon>Thermoproteota</taxon>
        <taxon>Thermoprotei</taxon>
        <taxon>Desulfurococcales</taxon>
        <taxon>Desulfurococcaceae</taxon>
        <taxon>Ignicoccus</taxon>
    </lineage>
</organism>
<dbReference type="AlphaFoldDB" id="A0A0U3F3J9"/>
<dbReference type="EMBL" id="CP006867">
    <property type="protein sequence ID" value="ALU12117.1"/>
    <property type="molecule type" value="Genomic_DNA"/>
</dbReference>
<dbReference type="Pfam" id="PF13649">
    <property type="entry name" value="Methyltransf_25"/>
    <property type="match status" value="1"/>
</dbReference>
<protein>
    <recommendedName>
        <fullName evidence="1">Methyltransferase domain-containing protein</fullName>
    </recommendedName>
</protein>
<dbReference type="SUPFAM" id="SSF53335">
    <property type="entry name" value="S-adenosyl-L-methionine-dependent methyltransferases"/>
    <property type="match status" value="1"/>
</dbReference>
<feature type="domain" description="Methyltransferase" evidence="1">
    <location>
        <begin position="50"/>
        <end position="142"/>
    </location>
</feature>
<evidence type="ECO:0000313" key="3">
    <source>
        <dbReference type="Proteomes" id="UP000060778"/>
    </source>
</evidence>